<dbReference type="EMBL" id="JABXBU010002228">
    <property type="protein sequence ID" value="KAF8769906.1"/>
    <property type="molecule type" value="Genomic_DNA"/>
</dbReference>
<keyword evidence="2" id="KW-1185">Reference proteome</keyword>
<protein>
    <submittedName>
        <fullName evidence="1">Uncharacterized protein</fullName>
    </submittedName>
</protein>
<reference evidence="1" key="1">
    <citation type="journal article" date="2020" name="bioRxiv">
        <title>Chromosome-level reference genome of the European wasp spider Argiope bruennichi: a resource for studies on range expansion and evolutionary adaptation.</title>
        <authorList>
            <person name="Sheffer M.M."/>
            <person name="Hoppe A."/>
            <person name="Krehenwinkel H."/>
            <person name="Uhl G."/>
            <person name="Kuss A.W."/>
            <person name="Jensen L."/>
            <person name="Jensen C."/>
            <person name="Gillespie R.G."/>
            <person name="Hoff K.J."/>
            <person name="Prost S."/>
        </authorList>
    </citation>
    <scope>NUCLEOTIDE SEQUENCE</scope>
</reference>
<reference evidence="1" key="2">
    <citation type="submission" date="2020-06" db="EMBL/GenBank/DDBJ databases">
        <authorList>
            <person name="Sheffer M."/>
        </authorList>
    </citation>
    <scope>NUCLEOTIDE SEQUENCE</scope>
</reference>
<accession>A0A8T0EA49</accession>
<sequence>MFQHFFLSVLAFHKGQEKFFTPSGRPRKFVRCFTFKPILKRSRKFPGTLYSTCQSKHHPLDDFRKLIRKDCKGKLFQCNLLWSGLAIRDKSIARTRKDSLLFAILFCHWSNMSTNVTDDGKRQFCKSYTSLPIHVFVSITFEPN</sequence>
<evidence type="ECO:0000313" key="1">
    <source>
        <dbReference type="EMBL" id="KAF8769906.1"/>
    </source>
</evidence>
<dbReference type="AlphaFoldDB" id="A0A8T0EA49"/>
<evidence type="ECO:0000313" key="2">
    <source>
        <dbReference type="Proteomes" id="UP000807504"/>
    </source>
</evidence>
<name>A0A8T0EA49_ARGBR</name>
<organism evidence="1 2">
    <name type="scientific">Argiope bruennichi</name>
    <name type="common">Wasp spider</name>
    <name type="synonym">Aranea bruennichi</name>
    <dbReference type="NCBI Taxonomy" id="94029"/>
    <lineage>
        <taxon>Eukaryota</taxon>
        <taxon>Metazoa</taxon>
        <taxon>Ecdysozoa</taxon>
        <taxon>Arthropoda</taxon>
        <taxon>Chelicerata</taxon>
        <taxon>Arachnida</taxon>
        <taxon>Araneae</taxon>
        <taxon>Araneomorphae</taxon>
        <taxon>Entelegynae</taxon>
        <taxon>Araneoidea</taxon>
        <taxon>Araneidae</taxon>
        <taxon>Argiope</taxon>
    </lineage>
</organism>
<dbReference type="Proteomes" id="UP000807504">
    <property type="component" value="Unassembled WGS sequence"/>
</dbReference>
<gene>
    <name evidence="1" type="ORF">HNY73_017499</name>
</gene>
<proteinExistence type="predicted"/>
<comment type="caution">
    <text evidence="1">The sequence shown here is derived from an EMBL/GenBank/DDBJ whole genome shotgun (WGS) entry which is preliminary data.</text>
</comment>